<dbReference type="RefSeq" id="WP_115151677.1">
    <property type="nucleotide sequence ID" value="NZ_UGPP01000001.1"/>
</dbReference>
<dbReference type="InterPro" id="IPR010982">
    <property type="entry name" value="Lambda_DNA-bd_dom_sf"/>
</dbReference>
<sequence length="168" mass="19538">MNIEELKNLRTKKGWTRKQLADKLAVSVKTIQAWEQGFKNPRPSMLALLDNLFAEKETYSILNNFWGIALNLKSNIKLVRLYTSKEELDNLLHIVKIANGDNLNGYTIFIVKTNDLEATDLLLNDEILKYSDIKSIEIIETYKKALTEKQIKECKLRVRLNERKIIND</sequence>
<dbReference type="PROSITE" id="PS50943">
    <property type="entry name" value="HTH_CROC1"/>
    <property type="match status" value="1"/>
</dbReference>
<dbReference type="CDD" id="cd00093">
    <property type="entry name" value="HTH_XRE"/>
    <property type="match status" value="1"/>
</dbReference>
<dbReference type="SMART" id="SM00530">
    <property type="entry name" value="HTH_XRE"/>
    <property type="match status" value="1"/>
</dbReference>
<dbReference type="Pfam" id="PF01381">
    <property type="entry name" value="HTH_3"/>
    <property type="match status" value="1"/>
</dbReference>
<dbReference type="GO" id="GO:0003677">
    <property type="term" value="F:DNA binding"/>
    <property type="evidence" value="ECO:0007669"/>
    <property type="project" value="InterPro"/>
</dbReference>
<protein>
    <submittedName>
        <fullName evidence="2">Helix-turn-helix</fullName>
    </submittedName>
</protein>
<dbReference type="Proteomes" id="UP000255234">
    <property type="component" value="Unassembled WGS sequence"/>
</dbReference>
<gene>
    <name evidence="2" type="ORF">NCTC10571_01475</name>
</gene>
<evidence type="ECO:0000313" key="3">
    <source>
        <dbReference type="Proteomes" id="UP000255234"/>
    </source>
</evidence>
<dbReference type="Gene3D" id="1.10.260.40">
    <property type="entry name" value="lambda repressor-like DNA-binding domains"/>
    <property type="match status" value="1"/>
</dbReference>
<dbReference type="SUPFAM" id="SSF47413">
    <property type="entry name" value="lambda repressor-like DNA-binding domains"/>
    <property type="match status" value="1"/>
</dbReference>
<dbReference type="InterPro" id="IPR001387">
    <property type="entry name" value="Cro/C1-type_HTH"/>
</dbReference>
<evidence type="ECO:0000313" key="2">
    <source>
        <dbReference type="EMBL" id="STY71319.1"/>
    </source>
</evidence>
<dbReference type="AlphaFoldDB" id="A0A378NUH0"/>
<accession>A0A378NUH0</accession>
<dbReference type="EMBL" id="UGPP01000001">
    <property type="protein sequence ID" value="STY71319.1"/>
    <property type="molecule type" value="Genomic_DNA"/>
</dbReference>
<feature type="domain" description="HTH cro/C1-type" evidence="1">
    <location>
        <begin position="6"/>
        <end position="60"/>
    </location>
</feature>
<name>A0A378NUH0_9FIRM</name>
<evidence type="ECO:0000259" key="1">
    <source>
        <dbReference type="PROSITE" id="PS50943"/>
    </source>
</evidence>
<organism evidence="2 3">
    <name type="scientific">Megamonas hypermegale</name>
    <dbReference type="NCBI Taxonomy" id="158847"/>
    <lineage>
        <taxon>Bacteria</taxon>
        <taxon>Bacillati</taxon>
        <taxon>Bacillota</taxon>
        <taxon>Negativicutes</taxon>
        <taxon>Selenomonadales</taxon>
        <taxon>Selenomonadaceae</taxon>
        <taxon>Megamonas</taxon>
    </lineage>
</organism>
<proteinExistence type="predicted"/>
<reference evidence="2 3" key="1">
    <citation type="submission" date="2018-06" db="EMBL/GenBank/DDBJ databases">
        <authorList>
            <consortium name="Pathogen Informatics"/>
            <person name="Doyle S."/>
        </authorList>
    </citation>
    <scope>NUCLEOTIDE SEQUENCE [LARGE SCALE GENOMIC DNA]</scope>
    <source>
        <strain evidence="2 3">NCTC10571</strain>
    </source>
</reference>